<dbReference type="SMART" id="SM00494">
    <property type="entry name" value="ChtBD2"/>
    <property type="match status" value="2"/>
</dbReference>
<dbReference type="SUPFAM" id="SSF57625">
    <property type="entry name" value="Invertebrate chitin-binding proteins"/>
    <property type="match status" value="2"/>
</dbReference>
<keyword evidence="4" id="KW-1185">Reference proteome</keyword>
<evidence type="ECO:0000256" key="1">
    <source>
        <dbReference type="SAM" id="SignalP"/>
    </source>
</evidence>
<dbReference type="VEuPathDB" id="VectorBase:ADIR009740"/>
<dbReference type="GO" id="GO:0005576">
    <property type="term" value="C:extracellular region"/>
    <property type="evidence" value="ECO:0007669"/>
    <property type="project" value="InterPro"/>
</dbReference>
<accession>A0A182NQ05</accession>
<dbReference type="EnsemblMetazoa" id="ADIR009740-RA">
    <property type="protein sequence ID" value="ADIR009740-PA"/>
    <property type="gene ID" value="ADIR009740"/>
</dbReference>
<sequence>MMTTAVWILGLLFTVAVVQATATDLPIVIPAKRTVGTGTADEATNQGCKGNRIDCGGCNSVIMCNYQNQTVGSYDCSSLDPQRPYCTGKGICTSSLDPKCEVQSDLCPKGNKYFPVPSNCSESVYCTDKLQAIKVGGPSLSFVFNYTGQSWTARKTTADCFQINCLTTTMQNKFHVYKPYPQLYVYCGTTGPMTFLCEGENETFNEAKRTCEFSCLTSGNFAIPNDENKYYSCLPTSTGSEQFALRRVVSKRVASIQRRDLSECQTGRIECDDCNTVKICSYDKSVLAHYRCKDVDPNAPYCVGEGVCSNIPNPVGDCNKANDLCPTVGDSGYYPDPTNCSQYLYCDENSVGYEQSCVATNNVYNQTTSSCFLKRKSADCFQVDCNNSKNKDKWFVYTPSPQLYFLCSASGPVMFMCPRENHIFDLNLKRCEFHCSSAGRFAHESGDTMYYECAYTSTSKLEKFEQTCPPLLVFDRLVQKCVDSNTDPQQ</sequence>
<dbReference type="PROSITE" id="PS50940">
    <property type="entry name" value="CHIT_BIND_II"/>
    <property type="match status" value="1"/>
</dbReference>
<dbReference type="Gene3D" id="2.170.140.10">
    <property type="entry name" value="Chitin binding domain"/>
    <property type="match status" value="2"/>
</dbReference>
<dbReference type="GO" id="GO:0008061">
    <property type="term" value="F:chitin binding"/>
    <property type="evidence" value="ECO:0007669"/>
    <property type="project" value="InterPro"/>
</dbReference>
<proteinExistence type="predicted"/>
<evidence type="ECO:0000313" key="4">
    <source>
        <dbReference type="Proteomes" id="UP000075884"/>
    </source>
</evidence>
<protein>
    <recommendedName>
        <fullName evidence="2">Chitin-binding type-2 domain-containing protein</fullName>
    </recommendedName>
</protein>
<feature type="domain" description="Chitin-binding type-2" evidence="2">
    <location>
        <begin position="322"/>
        <end position="382"/>
    </location>
</feature>
<feature type="signal peptide" evidence="1">
    <location>
        <begin position="1"/>
        <end position="20"/>
    </location>
</feature>
<dbReference type="STRING" id="7168.A0A182NQ05"/>
<dbReference type="InterPro" id="IPR002557">
    <property type="entry name" value="Chitin-bd_dom"/>
</dbReference>
<dbReference type="InterPro" id="IPR036508">
    <property type="entry name" value="Chitin-bd_dom_sf"/>
</dbReference>
<dbReference type="AlphaFoldDB" id="A0A182NQ05"/>
<evidence type="ECO:0000259" key="2">
    <source>
        <dbReference type="PROSITE" id="PS50940"/>
    </source>
</evidence>
<reference evidence="4" key="1">
    <citation type="submission" date="2013-03" db="EMBL/GenBank/DDBJ databases">
        <title>The Genome Sequence of Anopheles dirus WRAIR2.</title>
        <authorList>
            <consortium name="The Broad Institute Genomics Platform"/>
            <person name="Neafsey D.E."/>
            <person name="Walton C."/>
            <person name="Walker B."/>
            <person name="Young S.K."/>
            <person name="Zeng Q."/>
            <person name="Gargeya S."/>
            <person name="Fitzgerald M."/>
            <person name="Haas B."/>
            <person name="Abouelleil A."/>
            <person name="Allen A.W."/>
            <person name="Alvarado L."/>
            <person name="Arachchi H.M."/>
            <person name="Berlin A.M."/>
            <person name="Chapman S.B."/>
            <person name="Gainer-Dewar J."/>
            <person name="Goldberg J."/>
            <person name="Griggs A."/>
            <person name="Gujja S."/>
            <person name="Hansen M."/>
            <person name="Howarth C."/>
            <person name="Imamovic A."/>
            <person name="Ireland A."/>
            <person name="Larimer J."/>
            <person name="McCowan C."/>
            <person name="Murphy C."/>
            <person name="Pearson M."/>
            <person name="Poon T.W."/>
            <person name="Priest M."/>
            <person name="Roberts A."/>
            <person name="Saif S."/>
            <person name="Shea T."/>
            <person name="Sisk P."/>
            <person name="Sykes S."/>
            <person name="Wortman J."/>
            <person name="Nusbaum C."/>
            <person name="Birren B."/>
        </authorList>
    </citation>
    <scope>NUCLEOTIDE SEQUENCE [LARGE SCALE GENOMIC DNA]</scope>
    <source>
        <strain evidence="4">WRAIR2</strain>
    </source>
</reference>
<name>A0A182NQ05_9DIPT</name>
<dbReference type="Pfam" id="PF01607">
    <property type="entry name" value="CBM_14"/>
    <property type="match status" value="1"/>
</dbReference>
<keyword evidence="1" id="KW-0732">Signal</keyword>
<reference evidence="3" key="2">
    <citation type="submission" date="2020-05" db="UniProtKB">
        <authorList>
            <consortium name="EnsemblMetazoa"/>
        </authorList>
    </citation>
    <scope>IDENTIFICATION</scope>
    <source>
        <strain evidence="3">WRAIR2</strain>
    </source>
</reference>
<evidence type="ECO:0000313" key="3">
    <source>
        <dbReference type="EnsemblMetazoa" id="ADIR009740-PA"/>
    </source>
</evidence>
<dbReference type="Proteomes" id="UP000075884">
    <property type="component" value="Unassembled WGS sequence"/>
</dbReference>
<organism evidence="3 4">
    <name type="scientific">Anopheles dirus</name>
    <dbReference type="NCBI Taxonomy" id="7168"/>
    <lineage>
        <taxon>Eukaryota</taxon>
        <taxon>Metazoa</taxon>
        <taxon>Ecdysozoa</taxon>
        <taxon>Arthropoda</taxon>
        <taxon>Hexapoda</taxon>
        <taxon>Insecta</taxon>
        <taxon>Pterygota</taxon>
        <taxon>Neoptera</taxon>
        <taxon>Endopterygota</taxon>
        <taxon>Diptera</taxon>
        <taxon>Nematocera</taxon>
        <taxon>Culicoidea</taxon>
        <taxon>Culicidae</taxon>
        <taxon>Anophelinae</taxon>
        <taxon>Anopheles</taxon>
    </lineage>
</organism>
<feature type="chain" id="PRO_5008130246" description="Chitin-binding type-2 domain-containing protein" evidence="1">
    <location>
        <begin position="21"/>
        <end position="490"/>
    </location>
</feature>